<keyword evidence="3" id="KW-1185">Reference proteome</keyword>
<gene>
    <name evidence="2" type="ORF">NG799_16250</name>
</gene>
<organism evidence="2 3">
    <name type="scientific">Laspinema palackyanum D2a</name>
    <dbReference type="NCBI Taxonomy" id="2953684"/>
    <lineage>
        <taxon>Bacteria</taxon>
        <taxon>Bacillati</taxon>
        <taxon>Cyanobacteriota</taxon>
        <taxon>Cyanophyceae</taxon>
        <taxon>Oscillatoriophycideae</taxon>
        <taxon>Oscillatoriales</taxon>
        <taxon>Laspinemataceae</taxon>
        <taxon>Laspinema</taxon>
        <taxon>Laspinema palackyanum</taxon>
    </lineage>
</organism>
<reference evidence="2 3" key="1">
    <citation type="journal article" date="2022" name="Front. Microbiol.">
        <title>High genomic differentiation and limited gene flow indicate recent cryptic speciation within the genus Laspinema (cyanobacteria).</title>
        <authorList>
            <person name="Stanojkovic A."/>
            <person name="Skoupy S."/>
            <person name="Skaloud P."/>
            <person name="Dvorak P."/>
        </authorList>
    </citation>
    <scope>NUCLEOTIDE SEQUENCE [LARGE SCALE GENOMIC DNA]</scope>
    <source>
        <strain evidence="2 3">D2a</strain>
    </source>
</reference>
<keyword evidence="1" id="KW-0732">Signal</keyword>
<dbReference type="Proteomes" id="UP001525890">
    <property type="component" value="Unassembled WGS sequence"/>
</dbReference>
<evidence type="ECO:0000313" key="3">
    <source>
        <dbReference type="Proteomes" id="UP001525890"/>
    </source>
</evidence>
<sequence length="168" mass="17677">MLKKLISLGVVAGVASLAVLDANPATAASLSFNVIRHNDSSIWGSGDFEGTDDDSDGLLKLGELTSFTFNDIHGYYSLNLDDLFDLGSFDLNNGVWNADASGWGSPTGSYFSWAEGIAVDSSWASMAYDYQPEPQTPATVPEPGTVAALALMGVSGLLTKRKLSKCSA</sequence>
<dbReference type="InterPro" id="IPR013424">
    <property type="entry name" value="Ice-binding_C"/>
</dbReference>
<feature type="chain" id="PRO_5045563144" evidence="1">
    <location>
        <begin position="28"/>
        <end position="168"/>
    </location>
</feature>
<proteinExistence type="predicted"/>
<dbReference type="RefSeq" id="WP_368007446.1">
    <property type="nucleotide sequence ID" value="NZ_JAMXFF010000024.1"/>
</dbReference>
<feature type="signal peptide" evidence="1">
    <location>
        <begin position="1"/>
        <end position="27"/>
    </location>
</feature>
<protein>
    <submittedName>
        <fullName evidence="2">PEP-CTERM sorting domain-containing protein</fullName>
    </submittedName>
</protein>
<evidence type="ECO:0000313" key="2">
    <source>
        <dbReference type="EMBL" id="MCT7967890.1"/>
    </source>
</evidence>
<evidence type="ECO:0000256" key="1">
    <source>
        <dbReference type="SAM" id="SignalP"/>
    </source>
</evidence>
<dbReference type="NCBIfam" id="TIGR02595">
    <property type="entry name" value="PEP_CTERM"/>
    <property type="match status" value="1"/>
</dbReference>
<accession>A0ABT2MV85</accession>
<name>A0ABT2MV85_9CYAN</name>
<comment type="caution">
    <text evidence="2">The sequence shown here is derived from an EMBL/GenBank/DDBJ whole genome shotgun (WGS) entry which is preliminary data.</text>
</comment>
<dbReference type="EMBL" id="JAMXFF010000024">
    <property type="protein sequence ID" value="MCT7967890.1"/>
    <property type="molecule type" value="Genomic_DNA"/>
</dbReference>